<comment type="caution">
    <text evidence="1">The sequence shown here is derived from an EMBL/GenBank/DDBJ whole genome shotgun (WGS) entry which is preliminary data.</text>
</comment>
<dbReference type="PANTHER" id="PTHR45749">
    <property type="match status" value="1"/>
</dbReference>
<dbReference type="Proteomes" id="UP000693946">
    <property type="component" value="Linkage Group LG8"/>
</dbReference>
<evidence type="ECO:0000313" key="2">
    <source>
        <dbReference type="Proteomes" id="UP000693946"/>
    </source>
</evidence>
<dbReference type="EMBL" id="JAGKHQ010000020">
    <property type="protein sequence ID" value="KAG7479691.1"/>
    <property type="molecule type" value="Genomic_DNA"/>
</dbReference>
<keyword evidence="2" id="KW-1185">Reference proteome</keyword>
<sequence>MCHIENAVGLDVWESKRKVNIQKTQTFLQDLCVLQTQPYKNIYRRQLSLKGTSNQLQKQSIASAFVNKVMQQFTDDLQNVRDSLSSLCEEYDGSAQQLKAKKCRTLGRTEGWATPLLPRFVTVSWAIQRKGPTKTNQFPEAALDTTIATYPLLNKRKLKTELSVMYDYNEFRDCSDFLALLQFFTANNLQDTFSETVTLLKILITTPMTTPESQRSSSERARIKNFLSSTKAQDRLNALVMLSMEKNLVKEIPDFNHRVVERFASLEEGMNVSLAPSLSSLPTGVSGLLATAGLVLVAVTRSCAPSSRADTLRLKQEASWISASKIKAL</sequence>
<organism evidence="1 2">
    <name type="scientific">Solea senegalensis</name>
    <name type="common">Senegalese sole</name>
    <dbReference type="NCBI Taxonomy" id="28829"/>
    <lineage>
        <taxon>Eukaryota</taxon>
        <taxon>Metazoa</taxon>
        <taxon>Chordata</taxon>
        <taxon>Craniata</taxon>
        <taxon>Vertebrata</taxon>
        <taxon>Euteleostomi</taxon>
        <taxon>Actinopterygii</taxon>
        <taxon>Neopterygii</taxon>
        <taxon>Teleostei</taxon>
        <taxon>Neoteleostei</taxon>
        <taxon>Acanthomorphata</taxon>
        <taxon>Carangaria</taxon>
        <taxon>Pleuronectiformes</taxon>
        <taxon>Pleuronectoidei</taxon>
        <taxon>Soleidae</taxon>
        <taxon>Solea</taxon>
    </lineage>
</organism>
<protein>
    <submittedName>
        <fullName evidence="1">Uncharacterized protein</fullName>
    </submittedName>
</protein>
<evidence type="ECO:0000313" key="1">
    <source>
        <dbReference type="EMBL" id="KAG7479691.1"/>
    </source>
</evidence>
<dbReference type="AlphaFoldDB" id="A0AAV6Q163"/>
<gene>
    <name evidence="1" type="ORF">JOB18_032604</name>
</gene>
<name>A0AAV6Q163_SOLSE</name>
<proteinExistence type="predicted"/>
<dbReference type="PANTHER" id="PTHR45749:SF37">
    <property type="entry name" value="OS05G0311600 PROTEIN"/>
    <property type="match status" value="1"/>
</dbReference>
<accession>A0AAV6Q163</accession>
<reference evidence="1 2" key="1">
    <citation type="journal article" date="2021" name="Sci. Rep.">
        <title>Chromosome anchoring in Senegalese sole (Solea senegalensis) reveals sex-associated markers and genome rearrangements in flatfish.</title>
        <authorList>
            <person name="Guerrero-Cozar I."/>
            <person name="Gomez-Garrido J."/>
            <person name="Berbel C."/>
            <person name="Martinez-Blanch J.F."/>
            <person name="Alioto T."/>
            <person name="Claros M.G."/>
            <person name="Gagnaire P.A."/>
            <person name="Manchado M."/>
        </authorList>
    </citation>
    <scope>NUCLEOTIDE SEQUENCE [LARGE SCALE GENOMIC DNA]</scope>
    <source>
        <strain evidence="1">Sse05_10M</strain>
    </source>
</reference>